<comment type="caution">
    <text evidence="2">The sequence shown here is derived from an EMBL/GenBank/DDBJ whole genome shotgun (WGS) entry which is preliminary data.</text>
</comment>
<evidence type="ECO:0000313" key="2">
    <source>
        <dbReference type="EMBL" id="MBE7942887.1"/>
    </source>
</evidence>
<feature type="transmembrane region" description="Helical" evidence="1">
    <location>
        <begin position="22"/>
        <end position="42"/>
    </location>
</feature>
<evidence type="ECO:0000313" key="3">
    <source>
        <dbReference type="Proteomes" id="UP000715965"/>
    </source>
</evidence>
<dbReference type="RefSeq" id="WP_193782417.1">
    <property type="nucleotide sequence ID" value="NZ_JADDOJ010000217.1"/>
</dbReference>
<evidence type="ECO:0000256" key="1">
    <source>
        <dbReference type="SAM" id="Phobius"/>
    </source>
</evidence>
<accession>A0ABR9SMA7</accession>
<reference evidence="2 3" key="1">
    <citation type="submission" date="2020-10" db="EMBL/GenBank/DDBJ databases">
        <title>Draft genome of Ramlibacter aquaticus LMG 30558.</title>
        <authorList>
            <person name="Props R."/>
        </authorList>
    </citation>
    <scope>NUCLEOTIDE SEQUENCE [LARGE SCALE GENOMIC DNA]</scope>
    <source>
        <strain evidence="2 3">LMG 30558</strain>
    </source>
</reference>
<dbReference type="Proteomes" id="UP000715965">
    <property type="component" value="Unassembled WGS sequence"/>
</dbReference>
<keyword evidence="1" id="KW-0812">Transmembrane</keyword>
<dbReference type="EMBL" id="JADDOJ010000217">
    <property type="protein sequence ID" value="MBE7942887.1"/>
    <property type="molecule type" value="Genomic_DNA"/>
</dbReference>
<organism evidence="2 3">
    <name type="scientific">Ramlibacter aquaticus</name>
    <dbReference type="NCBI Taxonomy" id="2780094"/>
    <lineage>
        <taxon>Bacteria</taxon>
        <taxon>Pseudomonadati</taxon>
        <taxon>Pseudomonadota</taxon>
        <taxon>Betaproteobacteria</taxon>
        <taxon>Burkholderiales</taxon>
        <taxon>Comamonadaceae</taxon>
        <taxon>Ramlibacter</taxon>
    </lineage>
</organism>
<sequence>MTSDQIQELARLVAAQVSAPPWWPYLLMVVLAAAGTFAGAALKRRGENYATTADFETLKMQLVANTHATEEVKAALAGRSWMKQQLWGQREKYYMELLGQLSEVGRCAKSLYELE</sequence>
<feature type="non-terminal residue" evidence="2">
    <location>
        <position position="115"/>
    </location>
</feature>
<protein>
    <recommendedName>
        <fullName evidence="4">DUF4381 domain-containing protein</fullName>
    </recommendedName>
</protein>
<name>A0ABR9SMA7_9BURK</name>
<gene>
    <name evidence="2" type="ORF">IM725_20190</name>
</gene>
<proteinExistence type="predicted"/>
<evidence type="ECO:0008006" key="4">
    <source>
        <dbReference type="Google" id="ProtNLM"/>
    </source>
</evidence>
<keyword evidence="1" id="KW-0472">Membrane</keyword>
<keyword evidence="3" id="KW-1185">Reference proteome</keyword>
<keyword evidence="1" id="KW-1133">Transmembrane helix</keyword>